<proteinExistence type="predicted"/>
<evidence type="ECO:0008006" key="6">
    <source>
        <dbReference type="Google" id="ProtNLM"/>
    </source>
</evidence>
<dbReference type="PANTHER" id="PTHR31151:SF0">
    <property type="entry name" value="PROLINE-TRNA LIGASE (DUF1680)"/>
    <property type="match status" value="1"/>
</dbReference>
<dbReference type="GO" id="GO:0005975">
    <property type="term" value="P:carbohydrate metabolic process"/>
    <property type="evidence" value="ECO:0007669"/>
    <property type="project" value="InterPro"/>
</dbReference>
<dbReference type="Pfam" id="PF07944">
    <property type="entry name" value="Beta-AFase-like_GH127_cat"/>
    <property type="match status" value="1"/>
</dbReference>
<feature type="domain" description="Non-reducing end beta-L-arabinofuranosidase-like GH127 catalytic" evidence="2">
    <location>
        <begin position="45"/>
        <end position="421"/>
    </location>
</feature>
<dbReference type="Proteomes" id="UP000284243">
    <property type="component" value="Unassembled WGS sequence"/>
</dbReference>
<dbReference type="AlphaFoldDB" id="A0A412TTI2"/>
<feature type="domain" description="Non-reducing end beta-L-arabinofuranosidase-like GH127 middle" evidence="3">
    <location>
        <begin position="433"/>
        <end position="529"/>
    </location>
</feature>
<evidence type="ECO:0000259" key="3">
    <source>
        <dbReference type="Pfam" id="PF20736"/>
    </source>
</evidence>
<evidence type="ECO:0000313" key="5">
    <source>
        <dbReference type="Proteomes" id="UP000284243"/>
    </source>
</evidence>
<reference evidence="4 5" key="1">
    <citation type="submission" date="2018-08" db="EMBL/GenBank/DDBJ databases">
        <title>A genome reference for cultivated species of the human gut microbiota.</title>
        <authorList>
            <person name="Zou Y."/>
            <person name="Xue W."/>
            <person name="Luo G."/>
        </authorList>
    </citation>
    <scope>NUCLEOTIDE SEQUENCE [LARGE SCALE GENOMIC DNA]</scope>
    <source>
        <strain evidence="4 5">AF16-14</strain>
    </source>
</reference>
<feature type="signal peptide" evidence="1">
    <location>
        <begin position="1"/>
        <end position="29"/>
    </location>
</feature>
<dbReference type="InterPro" id="IPR049046">
    <property type="entry name" value="Beta-AFase-like_GH127_middle"/>
</dbReference>
<evidence type="ECO:0000256" key="1">
    <source>
        <dbReference type="SAM" id="SignalP"/>
    </source>
</evidence>
<protein>
    <recommendedName>
        <fullName evidence="6">Glycoside hydrolase family 127 protein</fullName>
    </recommendedName>
</protein>
<dbReference type="PANTHER" id="PTHR31151">
    <property type="entry name" value="PROLINE-TRNA LIGASE (DUF1680)"/>
    <property type="match status" value="1"/>
</dbReference>
<feature type="chain" id="PRO_5019546911" description="Glycoside hydrolase family 127 protein" evidence="1">
    <location>
        <begin position="30"/>
        <end position="688"/>
    </location>
</feature>
<name>A0A412TTI2_9BACT</name>
<comment type="caution">
    <text evidence="4">The sequence shown here is derived from an EMBL/GenBank/DDBJ whole genome shotgun (WGS) entry which is preliminary data.</text>
</comment>
<dbReference type="InterPro" id="IPR012878">
    <property type="entry name" value="Beta-AFase-like_GH127_cat"/>
</dbReference>
<evidence type="ECO:0000259" key="2">
    <source>
        <dbReference type="Pfam" id="PF07944"/>
    </source>
</evidence>
<gene>
    <name evidence="4" type="ORF">DWW57_06350</name>
</gene>
<organism evidence="4 5">
    <name type="scientific">Odoribacter splanchnicus</name>
    <dbReference type="NCBI Taxonomy" id="28118"/>
    <lineage>
        <taxon>Bacteria</taxon>
        <taxon>Pseudomonadati</taxon>
        <taxon>Bacteroidota</taxon>
        <taxon>Bacteroidia</taxon>
        <taxon>Bacteroidales</taxon>
        <taxon>Odoribacteraceae</taxon>
        <taxon>Odoribacter</taxon>
    </lineage>
</organism>
<dbReference type="InterPro" id="IPR008928">
    <property type="entry name" value="6-hairpin_glycosidase_sf"/>
</dbReference>
<sequence length="688" mass="77891">MMTLFTKSLSVCAGALLATGILFTGFRSADEEHIAVVGRPSTKVANVNYTASRAPLKPLQFIKLPVGSIQPEGWLRKYLELQRDGLTGHLGEISAWLEKNDNAWLTAGGQHGWEEVPYWLKGYGNLAYILNDPKMIAETKVWLEGVFKSVQPDGYFGPVNERDGRRELWANMIMLWCMQSYYEYSGDQRVIDLMTNYFKWQLTVDDSKFLRDYWENSRGGDNLWSVYWLYNITGDSFLLELAEKIHRCTADWTMDSRLPNWHNVNVAQCFREPATYYMLSGDSAHLAASYNVHALIRRCFGQVPGGMFGADENARMGCIDPRQGTETCGFVEEMASDELMMRITGDPMWAEQCEDVAFNSYPAAVMPDFRALRYITSPNQVLSDAQNHNPGIDNGGPFLAMNPFSSRCCQHNHAQGWPYYTEHLVMATPDNGLVAALYGACQVKAKVGNGKEIVLKETTHYPFEETIAFTVDTKENVNFPFYLRIPSWTRKAQVKVNGKRMKVSPVAGEYFRIERTWKNGDRVELVLPMHLTMRTWQVNKNSVSVNYGPLTLSLKIGEEFIRRDSRETAIGDSKWQKGADAENWPSYEIHPTTAWNYALVLGEKDPLEGFEVVKKSWPSDNFPFTPGNVPLEVKAQGRRIPSWKIDKYGLCAVLPETDAPKSPQIENITLIPMGAARLRISAFPAVSE</sequence>
<dbReference type="EMBL" id="QRYC01000006">
    <property type="protein sequence ID" value="RGU57172.1"/>
    <property type="molecule type" value="Genomic_DNA"/>
</dbReference>
<accession>A0A412TTI2</accession>
<evidence type="ECO:0000313" key="4">
    <source>
        <dbReference type="EMBL" id="RGU57172.1"/>
    </source>
</evidence>
<keyword evidence="1" id="KW-0732">Signal</keyword>
<dbReference type="SUPFAM" id="SSF48208">
    <property type="entry name" value="Six-hairpin glycosidases"/>
    <property type="match status" value="1"/>
</dbReference>
<dbReference type="Pfam" id="PF20736">
    <property type="entry name" value="Glyco_hydro127M"/>
    <property type="match status" value="1"/>
</dbReference>